<dbReference type="Proteomes" id="UP001334732">
    <property type="component" value="Chromosome"/>
</dbReference>
<proteinExistence type="predicted"/>
<dbReference type="InterPro" id="IPR025746">
    <property type="entry name" value="PilX_N_dom"/>
</dbReference>
<feature type="domain" description="PilX/PilW C-terminal" evidence="2">
    <location>
        <begin position="91"/>
        <end position="191"/>
    </location>
</feature>
<dbReference type="Pfam" id="PF13681">
    <property type="entry name" value="PilX"/>
    <property type="match status" value="1"/>
</dbReference>
<keyword evidence="5" id="KW-1185">Reference proteome</keyword>
<feature type="transmembrane region" description="Helical" evidence="1">
    <location>
        <begin position="20"/>
        <end position="41"/>
    </location>
</feature>
<keyword evidence="1" id="KW-1133">Transmembrane helix</keyword>
<evidence type="ECO:0000256" key="1">
    <source>
        <dbReference type="SAM" id="Phobius"/>
    </source>
</evidence>
<evidence type="ECO:0000313" key="5">
    <source>
        <dbReference type="Proteomes" id="UP001334732"/>
    </source>
</evidence>
<reference evidence="4 5" key="1">
    <citation type="submission" date="2023-12" db="EMBL/GenBank/DDBJ databases">
        <title>Thiobacillus sedimentum sp. nov., a chemolithoautotrophic sulfur-oxidizing bacterium isolated from freshwater sediment.</title>
        <authorList>
            <person name="Luo J."/>
            <person name="Dai C."/>
        </authorList>
    </citation>
    <scope>NUCLEOTIDE SEQUENCE [LARGE SCALE GENOMIC DNA]</scope>
    <source>
        <strain evidence="4 5">SCUT-2</strain>
    </source>
</reference>
<dbReference type="Pfam" id="PF14341">
    <property type="entry name" value="PilX_N"/>
    <property type="match status" value="1"/>
</dbReference>
<dbReference type="InterPro" id="IPR025205">
    <property type="entry name" value="PilX/PilW_C"/>
</dbReference>
<organism evidence="4 5">
    <name type="scientific">Thiobacillus sedimenti</name>
    <dbReference type="NCBI Taxonomy" id="3110231"/>
    <lineage>
        <taxon>Bacteria</taxon>
        <taxon>Pseudomonadati</taxon>
        <taxon>Pseudomonadota</taxon>
        <taxon>Betaproteobacteria</taxon>
        <taxon>Nitrosomonadales</taxon>
        <taxon>Thiobacillaceae</taxon>
        <taxon>Thiobacillus</taxon>
    </lineage>
</organism>
<keyword evidence="1" id="KW-0472">Membrane</keyword>
<accession>A0ABZ1CGR4</accession>
<protein>
    <submittedName>
        <fullName evidence="4">PilX N-terminal domain-containing pilus assembly protein</fullName>
    </submittedName>
</protein>
<name>A0ABZ1CGR4_9PROT</name>
<dbReference type="EMBL" id="CP141769">
    <property type="protein sequence ID" value="WRS38389.1"/>
    <property type="molecule type" value="Genomic_DNA"/>
</dbReference>
<keyword evidence="1" id="KW-0812">Transmembrane</keyword>
<feature type="domain" description="Type 4 fimbrial biogenesis protein PilX N-terminal" evidence="3">
    <location>
        <begin position="19"/>
        <end position="69"/>
    </location>
</feature>
<sequence>MNTLKGIQAMHIQTSVTQRGAALITGLIFLVVLTLISLSAIKATSLEERMAGNARDQDVAFEAAEAGIRDAMKKLPTVSTQPALFVAGCSNGYCLNDPVTPVWTALTANNQWTSTKTAAYNGTLNFSGSGPALPQQPRYIIELLPGTVPAFGSTATIGKGNTSGAQLTPYRITAVGWGMTGQTQAMVQATVIY</sequence>
<evidence type="ECO:0000259" key="3">
    <source>
        <dbReference type="Pfam" id="PF14341"/>
    </source>
</evidence>
<gene>
    <name evidence="4" type="ORF">VA613_10270</name>
</gene>
<evidence type="ECO:0000259" key="2">
    <source>
        <dbReference type="Pfam" id="PF13681"/>
    </source>
</evidence>
<evidence type="ECO:0000313" key="4">
    <source>
        <dbReference type="EMBL" id="WRS38389.1"/>
    </source>
</evidence>
<dbReference type="RefSeq" id="WP_324778920.1">
    <property type="nucleotide sequence ID" value="NZ_CP141769.1"/>
</dbReference>